<comment type="caution">
    <text evidence="1">The sequence shown here is derived from an EMBL/GenBank/DDBJ whole genome shotgun (WGS) entry which is preliminary data.</text>
</comment>
<dbReference type="Proteomes" id="UP001194580">
    <property type="component" value="Unassembled WGS sequence"/>
</dbReference>
<reference evidence="1" key="1">
    <citation type="journal article" date="2020" name="Fungal Divers.">
        <title>Resolving the Mortierellaceae phylogeny through synthesis of multi-gene phylogenetics and phylogenomics.</title>
        <authorList>
            <person name="Vandepol N."/>
            <person name="Liber J."/>
            <person name="Desiro A."/>
            <person name="Na H."/>
            <person name="Kennedy M."/>
            <person name="Barry K."/>
            <person name="Grigoriev I.V."/>
            <person name="Miller A.N."/>
            <person name="O'Donnell K."/>
            <person name="Stajich J.E."/>
            <person name="Bonito G."/>
        </authorList>
    </citation>
    <scope>NUCLEOTIDE SEQUENCE</scope>
    <source>
        <strain evidence="1">NRRL 28262</strain>
    </source>
</reference>
<accession>A0AAD4H0D4</accession>
<gene>
    <name evidence="1" type="ORF">BGZ95_007185</name>
</gene>
<sequence>MDPLSKLPIEHLQRILDFITLLSTTAVYHPGCLASTHFPVFTPYHQTSLSTFAALCRVNKHIASVTLPYLYRDPFQAINNQGCYYMARNWSRDLLLTLIKFFPAVQLHPALLLPFKMNATPATTSTDSNIDTNPSHLGYLAHIRHFNLQPFAFVEYERYKRKECSAAEQEYIQQPEFLDIYLKGRRDTICRRRAMSDTIVECYTALLHREATWSLAGPILEQLESSTFPLSDIRRYLQVIDRLGRLERVHFLLDWNLTCLCCGGSYQYVEKIRKQCEDQAMGQLIQFVRDHGRLFPGRLMHVNASLSHYLSYSQDIPKETLREILRILPPLYKITSINNTNWPRIAPHLQTTDFSHVRFIDRSAPMAKFHQVLQQCRSLCNISTNNLVPKSFDWAVKEKRDMLERPGQGTVYPVPTGRCVGALSSQATPLTHEL</sequence>
<evidence type="ECO:0000313" key="2">
    <source>
        <dbReference type="Proteomes" id="UP001194580"/>
    </source>
</evidence>
<evidence type="ECO:0000313" key="1">
    <source>
        <dbReference type="EMBL" id="KAG0250494.1"/>
    </source>
</evidence>
<organism evidence="1 2">
    <name type="scientific">Linnemannia exigua</name>
    <dbReference type="NCBI Taxonomy" id="604196"/>
    <lineage>
        <taxon>Eukaryota</taxon>
        <taxon>Fungi</taxon>
        <taxon>Fungi incertae sedis</taxon>
        <taxon>Mucoromycota</taxon>
        <taxon>Mortierellomycotina</taxon>
        <taxon>Mortierellomycetes</taxon>
        <taxon>Mortierellales</taxon>
        <taxon>Mortierellaceae</taxon>
        <taxon>Linnemannia</taxon>
    </lineage>
</organism>
<proteinExistence type="predicted"/>
<keyword evidence="2" id="KW-1185">Reference proteome</keyword>
<dbReference type="AlphaFoldDB" id="A0AAD4H0D4"/>
<name>A0AAD4H0D4_9FUNG</name>
<protein>
    <submittedName>
        <fullName evidence="1">Uncharacterized protein</fullName>
    </submittedName>
</protein>
<feature type="non-terminal residue" evidence="1">
    <location>
        <position position="434"/>
    </location>
</feature>
<dbReference type="EMBL" id="JAAAIL010003464">
    <property type="protein sequence ID" value="KAG0250494.1"/>
    <property type="molecule type" value="Genomic_DNA"/>
</dbReference>